<accession>B8I4L7</accession>
<dbReference type="AlphaFoldDB" id="B8I4L7"/>
<gene>
    <name evidence="1" type="ordered locus">Ccel_0183</name>
</gene>
<reference evidence="1 2" key="1">
    <citation type="submission" date="2009-01" db="EMBL/GenBank/DDBJ databases">
        <title>Complete sequence of Clostridium cellulolyticum H10.</title>
        <authorList>
            <consortium name="US DOE Joint Genome Institute"/>
            <person name="Lucas S."/>
            <person name="Copeland A."/>
            <person name="Lapidus A."/>
            <person name="Glavina del Rio T."/>
            <person name="Dalin E."/>
            <person name="Tice H."/>
            <person name="Bruce D."/>
            <person name="Goodwin L."/>
            <person name="Pitluck S."/>
            <person name="Chertkov O."/>
            <person name="Saunders E."/>
            <person name="Brettin T."/>
            <person name="Detter J.C."/>
            <person name="Han C."/>
            <person name="Larimer F."/>
            <person name="Land M."/>
            <person name="Hauser L."/>
            <person name="Kyrpides N."/>
            <person name="Ivanova N."/>
            <person name="Zhou J."/>
            <person name="Richardson P."/>
        </authorList>
    </citation>
    <scope>NUCLEOTIDE SEQUENCE [LARGE SCALE GENOMIC DNA]</scope>
    <source>
        <strain evidence="2">ATCC 35319 / DSM 5812 / JCM 6584 / H10</strain>
    </source>
</reference>
<name>B8I4L7_RUMCH</name>
<dbReference type="EMBL" id="CP001348">
    <property type="protein sequence ID" value="ACL74571.1"/>
    <property type="molecule type" value="Genomic_DNA"/>
</dbReference>
<dbReference type="Proteomes" id="UP000001349">
    <property type="component" value="Chromosome"/>
</dbReference>
<protein>
    <submittedName>
        <fullName evidence="1">Uncharacterized protein</fullName>
    </submittedName>
</protein>
<dbReference type="KEGG" id="cce:Ccel_0183"/>
<evidence type="ECO:0000313" key="1">
    <source>
        <dbReference type="EMBL" id="ACL74571.1"/>
    </source>
</evidence>
<dbReference type="RefSeq" id="WP_012634636.1">
    <property type="nucleotide sequence ID" value="NC_011898.1"/>
</dbReference>
<evidence type="ECO:0000313" key="2">
    <source>
        <dbReference type="Proteomes" id="UP000001349"/>
    </source>
</evidence>
<sequence precursor="true">MKERANLLIRNLVLVVISIILTSTIVFAQTETNSLEQAKDNMRTLGFSEKIINDLSDNEIMEYLNAKLVSKTEEYYTYEYSSTFNSVTKKNDVKLVKRQKVSKEDAYKIAEKENGENLQSKVDILTKVNDPDAITTFGFNNSYNSNTISTLKLQVWATYISGTTYKIATQFDWLTHPSQCYYDMLALSNDGKSTKQQNTSSFFVKSDIYKKDIYGNSTFYTTENVVSTTTSPFKEEVTGVGYKYEVPTETYGPPISSREWYERQDLRGYLTYKISVPTTKQSYGVLGSYGHETQSLTWSNSVGVSFPAGISFSSWPSASSKITTSTVYTNFDVN</sequence>
<keyword evidence="2" id="KW-1185">Reference proteome</keyword>
<organism evidence="1 2">
    <name type="scientific">Ruminiclostridium cellulolyticum (strain ATCC 35319 / DSM 5812 / JCM 6584 / H10)</name>
    <name type="common">Clostridium cellulolyticum</name>
    <dbReference type="NCBI Taxonomy" id="394503"/>
    <lineage>
        <taxon>Bacteria</taxon>
        <taxon>Bacillati</taxon>
        <taxon>Bacillota</taxon>
        <taxon>Clostridia</taxon>
        <taxon>Eubacteriales</taxon>
        <taxon>Oscillospiraceae</taxon>
        <taxon>Ruminiclostridium</taxon>
    </lineage>
</organism>
<proteinExistence type="predicted"/>
<dbReference type="HOGENOM" id="CLU_830806_0_0_9"/>